<keyword evidence="6" id="KW-0413">Isomerase</keyword>
<dbReference type="CDD" id="cd00610">
    <property type="entry name" value="OAT_like"/>
    <property type="match status" value="1"/>
</dbReference>
<evidence type="ECO:0000256" key="1">
    <source>
        <dbReference type="ARBA" id="ARBA00001933"/>
    </source>
</evidence>
<evidence type="ECO:0000256" key="3">
    <source>
        <dbReference type="ARBA" id="ARBA00008981"/>
    </source>
</evidence>
<proteinExistence type="inferred from homology"/>
<evidence type="ECO:0000313" key="8">
    <source>
        <dbReference type="EMBL" id="SVA57586.1"/>
    </source>
</evidence>
<dbReference type="HAMAP" id="MF_00375">
    <property type="entry name" value="HemL_aminotrans_3"/>
    <property type="match status" value="1"/>
</dbReference>
<dbReference type="GO" id="GO:0030170">
    <property type="term" value="F:pyridoxal phosphate binding"/>
    <property type="evidence" value="ECO:0007669"/>
    <property type="project" value="InterPro"/>
</dbReference>
<evidence type="ECO:0000256" key="2">
    <source>
        <dbReference type="ARBA" id="ARBA00004819"/>
    </source>
</evidence>
<name>A0A381WYH3_9ZZZZ</name>
<dbReference type="NCBIfam" id="NF000818">
    <property type="entry name" value="PRK00062.1"/>
    <property type="match status" value="1"/>
</dbReference>
<dbReference type="UniPathway" id="UPA00251">
    <property type="reaction ID" value="UER00317"/>
</dbReference>
<dbReference type="FunFam" id="3.40.640.10:FF:000021">
    <property type="entry name" value="Glutamate-1-semialdehyde 2,1-aminomutase"/>
    <property type="match status" value="1"/>
</dbReference>
<gene>
    <name evidence="8" type="ORF">METZ01_LOCUS110440</name>
</gene>
<dbReference type="SUPFAM" id="SSF53383">
    <property type="entry name" value="PLP-dependent transferases"/>
    <property type="match status" value="1"/>
</dbReference>
<dbReference type="GO" id="GO:0008483">
    <property type="term" value="F:transaminase activity"/>
    <property type="evidence" value="ECO:0007669"/>
    <property type="project" value="InterPro"/>
</dbReference>
<dbReference type="Gene3D" id="3.90.1150.10">
    <property type="entry name" value="Aspartate Aminotransferase, domain 1"/>
    <property type="match status" value="1"/>
</dbReference>
<evidence type="ECO:0000256" key="4">
    <source>
        <dbReference type="ARBA" id="ARBA00012143"/>
    </source>
</evidence>
<dbReference type="NCBIfam" id="TIGR00713">
    <property type="entry name" value="hemL"/>
    <property type="match status" value="1"/>
</dbReference>
<reference evidence="8" key="1">
    <citation type="submission" date="2018-05" db="EMBL/GenBank/DDBJ databases">
        <authorList>
            <person name="Lanie J.A."/>
            <person name="Ng W.-L."/>
            <person name="Kazmierczak K.M."/>
            <person name="Andrzejewski T.M."/>
            <person name="Davidsen T.M."/>
            <person name="Wayne K.J."/>
            <person name="Tettelin H."/>
            <person name="Glass J.I."/>
            <person name="Rusch D."/>
            <person name="Podicherti R."/>
            <person name="Tsui H.-C.T."/>
            <person name="Winkler M.E."/>
        </authorList>
    </citation>
    <scope>NUCLEOTIDE SEQUENCE</scope>
</reference>
<dbReference type="InterPro" id="IPR015421">
    <property type="entry name" value="PyrdxlP-dep_Trfase_major"/>
</dbReference>
<dbReference type="PANTHER" id="PTHR43713:SF3">
    <property type="entry name" value="GLUTAMATE-1-SEMIALDEHYDE 2,1-AMINOMUTASE 1, CHLOROPLASTIC-RELATED"/>
    <property type="match status" value="1"/>
</dbReference>
<sequence>MGSKSKKLFGEARKIIPSGVNSPVRFFKPYPFFVKKSKGGTIWDEDGKHYIDYCNGYGALLLGHARREIISAVSSQLKKGTLYTIPTALEVELSKLIRKNFPSMDKIRLVNTGAEATMTAIRLARGFTKKKKIIKFEGCYHGAYSSVLVQAGSGSAHIGISVSEGGLKEISKNTLVVPYNDSHTLEQVLSKNKDVAGLIIEPVLANMGLILPEKNFLSDVRKITKQHDVPLIFDEVVTGFRVSNGGAQKTFKIKPDITTLGKALGNGFTIAAVGGKKEIMNKLAPGGNVYQASTFAGNPISVTAAINSIKTINKMKNKLYEKLARNCELLVDEIDDLATDYKIPHQINSLASMFQIFFTNKPVIDYKTSKKSNTKKFHKLFSNLLKNGVFIAPSQYETVFLSDAHTDANITKTIGAYGLSLEALRN</sequence>
<dbReference type="EC" id="5.4.3.8" evidence="4"/>
<dbReference type="GO" id="GO:0042286">
    <property type="term" value="F:glutamate-1-semialdehyde 2,1-aminomutase activity"/>
    <property type="evidence" value="ECO:0007669"/>
    <property type="project" value="UniProtKB-EC"/>
</dbReference>
<accession>A0A381WYH3</accession>
<keyword evidence="7" id="KW-0627">Porphyrin biosynthesis</keyword>
<keyword evidence="5" id="KW-0663">Pyridoxal phosphate</keyword>
<dbReference type="InterPro" id="IPR005814">
    <property type="entry name" value="Aminotrans_3"/>
</dbReference>
<dbReference type="EMBL" id="UINC01013303">
    <property type="protein sequence ID" value="SVA57586.1"/>
    <property type="molecule type" value="Genomic_DNA"/>
</dbReference>
<dbReference type="InterPro" id="IPR049704">
    <property type="entry name" value="Aminotrans_3_PPA_site"/>
</dbReference>
<organism evidence="8">
    <name type="scientific">marine metagenome</name>
    <dbReference type="NCBI Taxonomy" id="408172"/>
    <lineage>
        <taxon>unclassified sequences</taxon>
        <taxon>metagenomes</taxon>
        <taxon>ecological metagenomes</taxon>
    </lineage>
</organism>
<comment type="similarity">
    <text evidence="3">Belongs to the class-III pyridoxal-phosphate-dependent aminotransferase family. HemL subfamily.</text>
</comment>
<dbReference type="AlphaFoldDB" id="A0A381WYH3"/>
<dbReference type="GO" id="GO:0006782">
    <property type="term" value="P:protoporphyrinogen IX biosynthetic process"/>
    <property type="evidence" value="ECO:0007669"/>
    <property type="project" value="UniProtKB-UniPathway"/>
</dbReference>
<dbReference type="PANTHER" id="PTHR43713">
    <property type="entry name" value="GLUTAMATE-1-SEMIALDEHYDE 2,1-AMINOMUTASE"/>
    <property type="match status" value="1"/>
</dbReference>
<comment type="cofactor">
    <cofactor evidence="1">
        <name>pyridoxal 5'-phosphate</name>
        <dbReference type="ChEBI" id="CHEBI:597326"/>
    </cofactor>
</comment>
<evidence type="ECO:0000256" key="6">
    <source>
        <dbReference type="ARBA" id="ARBA00023235"/>
    </source>
</evidence>
<dbReference type="Pfam" id="PF00202">
    <property type="entry name" value="Aminotran_3"/>
    <property type="match status" value="1"/>
</dbReference>
<dbReference type="InterPro" id="IPR015422">
    <property type="entry name" value="PyrdxlP-dep_Trfase_small"/>
</dbReference>
<dbReference type="InterPro" id="IPR004639">
    <property type="entry name" value="4pyrrol_synth_GluAld_NH2Trfase"/>
</dbReference>
<dbReference type="Gene3D" id="3.40.640.10">
    <property type="entry name" value="Type I PLP-dependent aspartate aminotransferase-like (Major domain)"/>
    <property type="match status" value="1"/>
</dbReference>
<protein>
    <recommendedName>
        <fullName evidence="4">glutamate-1-semialdehyde 2,1-aminomutase</fullName>
        <ecNumber evidence="4">5.4.3.8</ecNumber>
    </recommendedName>
</protein>
<evidence type="ECO:0000256" key="5">
    <source>
        <dbReference type="ARBA" id="ARBA00022898"/>
    </source>
</evidence>
<dbReference type="InterPro" id="IPR015424">
    <property type="entry name" value="PyrdxlP-dep_Trfase"/>
</dbReference>
<evidence type="ECO:0000256" key="7">
    <source>
        <dbReference type="ARBA" id="ARBA00023244"/>
    </source>
</evidence>
<dbReference type="PROSITE" id="PS00600">
    <property type="entry name" value="AA_TRANSFER_CLASS_3"/>
    <property type="match status" value="1"/>
</dbReference>
<comment type="pathway">
    <text evidence="2">Porphyrin-containing compound metabolism; protoporphyrin-IX biosynthesis; 5-aminolevulinate from L-glutamyl-tRNA(Glu): step 2/2.</text>
</comment>